<comment type="caution">
    <text evidence="9">The sequence shown here is derived from an EMBL/GenBank/DDBJ whole genome shotgun (WGS) entry which is preliminary data.</text>
</comment>
<dbReference type="GO" id="GO:0061631">
    <property type="term" value="F:ubiquitin conjugating enzyme activity"/>
    <property type="evidence" value="ECO:0007669"/>
    <property type="project" value="UniProtKB-EC"/>
</dbReference>
<dbReference type="CDD" id="cd23808">
    <property type="entry name" value="UBCc_UBE2W"/>
    <property type="match status" value="1"/>
</dbReference>
<evidence type="ECO:0000313" key="9">
    <source>
        <dbReference type="EMBL" id="CAD5125805.1"/>
    </source>
</evidence>
<gene>
    <name evidence="9" type="ORF">DGYR_LOCUS13124</name>
</gene>
<evidence type="ECO:0000256" key="4">
    <source>
        <dbReference type="ARBA" id="ARBA00022786"/>
    </source>
</evidence>
<evidence type="ECO:0000256" key="1">
    <source>
        <dbReference type="ARBA" id="ARBA00000485"/>
    </source>
</evidence>
<dbReference type="GO" id="GO:0016567">
    <property type="term" value="P:protein ubiquitination"/>
    <property type="evidence" value="ECO:0007669"/>
    <property type="project" value="UniProtKB-ARBA"/>
</dbReference>
<evidence type="ECO:0000256" key="5">
    <source>
        <dbReference type="ARBA" id="ARBA00035805"/>
    </source>
</evidence>
<dbReference type="FunFam" id="3.10.110.10:FF:000022">
    <property type="entry name" value="Ubiquitin-conjugating enzyme E2 W"/>
    <property type="match status" value="1"/>
</dbReference>
<dbReference type="InterPro" id="IPR000608">
    <property type="entry name" value="UBC"/>
</dbReference>
<evidence type="ECO:0000313" key="10">
    <source>
        <dbReference type="Proteomes" id="UP000549394"/>
    </source>
</evidence>
<evidence type="ECO:0000256" key="2">
    <source>
        <dbReference type="ARBA" id="ARBA00012486"/>
    </source>
</evidence>
<protein>
    <recommendedName>
        <fullName evidence="7">N-terminal E2 ubiquitin-conjugating enzyme</fullName>
        <ecNumber evidence="2">2.3.2.23</ecNumber>
        <ecNumber evidence="6">2.3.2.25</ecNumber>
    </recommendedName>
</protein>
<keyword evidence="4" id="KW-0833">Ubl conjugation pathway</keyword>
<dbReference type="SMART" id="SM00212">
    <property type="entry name" value="UBCc"/>
    <property type="match status" value="1"/>
</dbReference>
<keyword evidence="10" id="KW-1185">Reference proteome</keyword>
<dbReference type="EC" id="2.3.2.23" evidence="2"/>
<dbReference type="Pfam" id="PF00179">
    <property type="entry name" value="UQ_con"/>
    <property type="match status" value="1"/>
</dbReference>
<dbReference type="InterPro" id="IPR050113">
    <property type="entry name" value="Ub_conjugating_enzyme"/>
</dbReference>
<keyword evidence="3" id="KW-0808">Transferase</keyword>
<dbReference type="PROSITE" id="PS50127">
    <property type="entry name" value="UBC_2"/>
    <property type="match status" value="1"/>
</dbReference>
<dbReference type="OrthoDB" id="406833at2759"/>
<evidence type="ECO:0000256" key="3">
    <source>
        <dbReference type="ARBA" id="ARBA00022679"/>
    </source>
</evidence>
<sequence>MERRLRKELTNLIKDPPDGIVVDPDKISQNITEWTVDVKGAEGTLYQGEKFTLQFKFGSKYPFDSPQVMFVGKHVPEHPHIYSNGHICLSILSDDWSPALSVQSICLSILSMLSSCSEKKRPPDDMFYVRTASKNPKRTQWLFHDDTV</sequence>
<dbReference type="InterPro" id="IPR016135">
    <property type="entry name" value="UBQ-conjugating_enzyme/RWD"/>
</dbReference>
<name>A0A7I8WCA0_9ANNE</name>
<organism evidence="9 10">
    <name type="scientific">Dimorphilus gyrociliatus</name>
    <dbReference type="NCBI Taxonomy" id="2664684"/>
    <lineage>
        <taxon>Eukaryota</taxon>
        <taxon>Metazoa</taxon>
        <taxon>Spiralia</taxon>
        <taxon>Lophotrochozoa</taxon>
        <taxon>Annelida</taxon>
        <taxon>Polychaeta</taxon>
        <taxon>Polychaeta incertae sedis</taxon>
        <taxon>Dinophilidae</taxon>
        <taxon>Dimorphilus</taxon>
    </lineage>
</organism>
<dbReference type="AlphaFoldDB" id="A0A7I8WCA0"/>
<evidence type="ECO:0000259" key="8">
    <source>
        <dbReference type="PROSITE" id="PS50127"/>
    </source>
</evidence>
<proteinExistence type="predicted"/>
<comment type="catalytic activity">
    <reaction evidence="5">
        <text>S-ubiquitinyl-[E1 ubiquitin-activating enzyme]-L-cysteine + [acceptor protein]-N-terminal-amino acid = [E1 ubiquitin-activating enzyme]-L-cysteine + N-terminal-ubiquitinyl-[acceptor protein].</text>
        <dbReference type="EC" id="2.3.2.25"/>
    </reaction>
</comment>
<dbReference type="PANTHER" id="PTHR24067">
    <property type="entry name" value="UBIQUITIN-CONJUGATING ENZYME E2"/>
    <property type="match status" value="1"/>
</dbReference>
<comment type="catalytic activity">
    <reaction evidence="1">
        <text>S-ubiquitinyl-[E1 ubiquitin-activating enzyme]-L-cysteine + [E2 ubiquitin-conjugating enzyme]-L-cysteine = [E1 ubiquitin-activating enzyme]-L-cysteine + S-ubiquitinyl-[E2 ubiquitin-conjugating enzyme]-L-cysteine.</text>
        <dbReference type="EC" id="2.3.2.23"/>
    </reaction>
</comment>
<feature type="domain" description="UBC core" evidence="8">
    <location>
        <begin position="1"/>
        <end position="148"/>
    </location>
</feature>
<reference evidence="9 10" key="1">
    <citation type="submission" date="2020-08" db="EMBL/GenBank/DDBJ databases">
        <authorList>
            <person name="Hejnol A."/>
        </authorList>
    </citation>
    <scope>NUCLEOTIDE SEQUENCE [LARGE SCALE GENOMIC DNA]</scope>
</reference>
<dbReference type="Proteomes" id="UP000549394">
    <property type="component" value="Unassembled WGS sequence"/>
</dbReference>
<dbReference type="Gene3D" id="3.10.110.10">
    <property type="entry name" value="Ubiquitin Conjugating Enzyme"/>
    <property type="match status" value="1"/>
</dbReference>
<evidence type="ECO:0000256" key="6">
    <source>
        <dbReference type="ARBA" id="ARBA00039075"/>
    </source>
</evidence>
<dbReference type="EC" id="2.3.2.25" evidence="6"/>
<dbReference type="SUPFAM" id="SSF54495">
    <property type="entry name" value="UBC-like"/>
    <property type="match status" value="1"/>
</dbReference>
<accession>A0A7I8WCA0</accession>
<dbReference type="EMBL" id="CAJFCJ010000029">
    <property type="protein sequence ID" value="CAD5125805.1"/>
    <property type="molecule type" value="Genomic_DNA"/>
</dbReference>
<evidence type="ECO:0000256" key="7">
    <source>
        <dbReference type="ARBA" id="ARBA00042168"/>
    </source>
</evidence>